<gene>
    <name evidence="1" type="ORF">MUN89_09285</name>
</gene>
<proteinExistence type="predicted"/>
<accession>A0ABY4EQE6</accession>
<dbReference type="GO" id="GO:0016787">
    <property type="term" value="F:hydrolase activity"/>
    <property type="evidence" value="ECO:0007669"/>
    <property type="project" value="UniProtKB-KW"/>
</dbReference>
<reference evidence="1 2" key="1">
    <citation type="submission" date="2022-04" db="EMBL/GenBank/DDBJ databases">
        <title>Halobacillus sp. isolated from saltern.</title>
        <authorList>
            <person name="Won M."/>
            <person name="Lee C.-M."/>
            <person name="Woen H.-Y."/>
            <person name="Kwon S.-W."/>
        </authorList>
    </citation>
    <scope>NUCLEOTIDE SEQUENCE [LARGE SCALE GENOMIC DNA]</scope>
    <source>
        <strain evidence="1 2">SSBR10-3</strain>
    </source>
</reference>
<name>A0ABY4EQE6_9BACI</name>
<organism evidence="1 2">
    <name type="scientific">Halobacillus salinarum</name>
    <dbReference type="NCBI Taxonomy" id="2932257"/>
    <lineage>
        <taxon>Bacteria</taxon>
        <taxon>Bacillati</taxon>
        <taxon>Bacillota</taxon>
        <taxon>Bacilli</taxon>
        <taxon>Bacillales</taxon>
        <taxon>Bacillaceae</taxon>
        <taxon>Halobacillus</taxon>
    </lineage>
</organism>
<keyword evidence="2" id="KW-1185">Reference proteome</keyword>
<evidence type="ECO:0000313" key="2">
    <source>
        <dbReference type="Proteomes" id="UP000831787"/>
    </source>
</evidence>
<sequence>MEKKKYNINLGTREISVNHDANNDDFAIYATEDEALKLREVFNEIYNSDVRSFFRAHVPAEPYHYDQANDEYDEGMAAAFRMIYELGDEGTKKQIEEMDVLKDLDE</sequence>
<evidence type="ECO:0000313" key="1">
    <source>
        <dbReference type="EMBL" id="UOQ46429.1"/>
    </source>
</evidence>
<dbReference type="EMBL" id="CP095073">
    <property type="protein sequence ID" value="UOQ46429.1"/>
    <property type="molecule type" value="Genomic_DNA"/>
</dbReference>
<dbReference type="Proteomes" id="UP000831787">
    <property type="component" value="Chromosome"/>
</dbReference>
<protein>
    <submittedName>
        <fullName evidence="1">Hydrolase</fullName>
    </submittedName>
</protein>
<keyword evidence="1" id="KW-0378">Hydrolase</keyword>